<evidence type="ECO:0000313" key="3">
    <source>
        <dbReference type="Proteomes" id="UP000029833"/>
    </source>
</evidence>
<dbReference type="RefSeq" id="WP_034628185.1">
    <property type="nucleotide sequence ID" value="NZ_AXNT01000041.1"/>
</dbReference>
<feature type="region of interest" description="Disordered" evidence="1">
    <location>
        <begin position="17"/>
        <end position="39"/>
    </location>
</feature>
<dbReference type="OrthoDB" id="4827177at2"/>
<protein>
    <submittedName>
        <fullName evidence="2">Uncharacterized protein</fullName>
    </submittedName>
</protein>
<gene>
    <name evidence="2" type="ORF">Q760_12395</name>
</gene>
<evidence type="ECO:0000256" key="1">
    <source>
        <dbReference type="SAM" id="MobiDB-lite"/>
    </source>
</evidence>
<keyword evidence="3" id="KW-1185">Reference proteome</keyword>
<reference evidence="2 3" key="1">
    <citation type="submission" date="2013-10" db="EMBL/GenBank/DDBJ databases">
        <authorList>
            <person name="Wang G."/>
            <person name="Zhuang W."/>
        </authorList>
    </citation>
    <scope>NUCLEOTIDE SEQUENCE [LARGE SCALE GENOMIC DNA]</scope>
    <source>
        <strain evidence="2 3">DSM 20118</strain>
    </source>
</reference>
<dbReference type="Proteomes" id="UP000029833">
    <property type="component" value="Unassembled WGS sequence"/>
</dbReference>
<sequence>MHAPRSRSFADVVREVREAADASPAPREAPGQRLVEPAGRAWREVEDEITEARARELVQAGAALAWDDCGSLGYGAPVDWVARDEAAALAADGPPVLRSGRNRSARLSAWRADDGGWLVLASMSVRWGRRLD</sequence>
<proteinExistence type="predicted"/>
<evidence type="ECO:0000313" key="2">
    <source>
        <dbReference type="EMBL" id="KGM02600.1"/>
    </source>
</evidence>
<organism evidence="2 3">
    <name type="scientific">Cellulomonas cellasea DSM 20118</name>
    <dbReference type="NCBI Taxonomy" id="1408250"/>
    <lineage>
        <taxon>Bacteria</taxon>
        <taxon>Bacillati</taxon>
        <taxon>Actinomycetota</taxon>
        <taxon>Actinomycetes</taxon>
        <taxon>Micrococcales</taxon>
        <taxon>Cellulomonadaceae</taxon>
        <taxon>Cellulomonas</taxon>
    </lineage>
</organism>
<comment type="caution">
    <text evidence="2">The sequence shown here is derived from an EMBL/GenBank/DDBJ whole genome shotgun (WGS) entry which is preliminary data.</text>
</comment>
<accession>A0A0A0B6V8</accession>
<dbReference type="AlphaFoldDB" id="A0A0A0B6V8"/>
<dbReference type="STRING" id="1408250.Q760_12395"/>
<dbReference type="EMBL" id="AXNT01000041">
    <property type="protein sequence ID" value="KGM02600.1"/>
    <property type="molecule type" value="Genomic_DNA"/>
</dbReference>
<name>A0A0A0B6V8_9CELL</name>